<dbReference type="Pfam" id="PF09351">
    <property type="entry name" value="DUF1993"/>
    <property type="match status" value="1"/>
</dbReference>
<organism evidence="1">
    <name type="scientific">Caulobacter sp. (strain K31)</name>
    <dbReference type="NCBI Taxonomy" id="366602"/>
    <lineage>
        <taxon>Bacteria</taxon>
        <taxon>Pseudomonadati</taxon>
        <taxon>Pseudomonadota</taxon>
        <taxon>Alphaproteobacteria</taxon>
        <taxon>Caulobacterales</taxon>
        <taxon>Caulobacteraceae</taxon>
        <taxon>Caulobacter</taxon>
    </lineage>
</organism>
<gene>
    <name evidence="1" type="ordered locus">Caul_0979</name>
</gene>
<accession>B0SWB2</accession>
<dbReference type="eggNOG" id="COG3812">
    <property type="taxonomic scope" value="Bacteria"/>
</dbReference>
<dbReference type="HOGENOM" id="CLU_090929_1_0_5"/>
<dbReference type="PANTHER" id="PTHR36922:SF1">
    <property type="entry name" value="DUF1993 DOMAIN-CONTAINING PROTEIN"/>
    <property type="match status" value="1"/>
</dbReference>
<name>B0SWB2_CAUSK</name>
<dbReference type="PANTHER" id="PTHR36922">
    <property type="entry name" value="BLL2446 PROTEIN"/>
    <property type="match status" value="1"/>
</dbReference>
<dbReference type="InterPro" id="IPR018531">
    <property type="entry name" value="DUF1993"/>
</dbReference>
<dbReference type="EMBL" id="CP000927">
    <property type="protein sequence ID" value="ABZ70109.1"/>
    <property type="molecule type" value="Genomic_DNA"/>
</dbReference>
<dbReference type="InterPro" id="IPR034660">
    <property type="entry name" value="DinB/YfiT-like"/>
</dbReference>
<proteinExistence type="predicted"/>
<evidence type="ECO:0008006" key="2">
    <source>
        <dbReference type="Google" id="ProtNLM"/>
    </source>
</evidence>
<dbReference type="OrthoDB" id="338237at2"/>
<dbReference type="KEGG" id="cak:Caul_0979"/>
<dbReference type="AlphaFoldDB" id="B0SWB2"/>
<reference evidence="1" key="1">
    <citation type="submission" date="2008-01" db="EMBL/GenBank/DDBJ databases">
        <title>Complete sequence of chromosome of Caulobacter sp. K31.</title>
        <authorList>
            <consortium name="US DOE Joint Genome Institute"/>
            <person name="Copeland A."/>
            <person name="Lucas S."/>
            <person name="Lapidus A."/>
            <person name="Barry K."/>
            <person name="Glavina del Rio T."/>
            <person name="Dalin E."/>
            <person name="Tice H."/>
            <person name="Pitluck S."/>
            <person name="Bruce D."/>
            <person name="Goodwin L."/>
            <person name="Thompson L.S."/>
            <person name="Brettin T."/>
            <person name="Detter J.C."/>
            <person name="Han C."/>
            <person name="Schmutz J."/>
            <person name="Larimer F."/>
            <person name="Land M."/>
            <person name="Hauser L."/>
            <person name="Kyrpides N."/>
            <person name="Kim E."/>
            <person name="Stephens C."/>
            <person name="Richardson P."/>
        </authorList>
    </citation>
    <scope>NUCLEOTIDE SEQUENCE [LARGE SCALE GENOMIC DNA]</scope>
    <source>
        <strain evidence="1">K31</strain>
    </source>
</reference>
<sequence>MSLSMHRASVPVFVRALKVLASLLEKGEAHAKAQGLDPDTYVAARLADDMLPLSGQVQRASDASKGAVSRLTGLEAPAMPDEETTFAQLQKRVADTLAYIESVDPKAFEGAEDRVVELKLPGGTLTFTGEDYLLGFALPNFFFHVVTAYDVLRHKGAPIGKLDYLGPVQG</sequence>
<dbReference type="SUPFAM" id="SSF109854">
    <property type="entry name" value="DinB/YfiT-like putative metalloenzymes"/>
    <property type="match status" value="1"/>
</dbReference>
<evidence type="ECO:0000313" key="1">
    <source>
        <dbReference type="EMBL" id="ABZ70109.1"/>
    </source>
</evidence>
<protein>
    <recommendedName>
        <fullName evidence="2">DUF1993 domain-containing protein</fullName>
    </recommendedName>
</protein>
<dbReference type="Gene3D" id="1.20.120.450">
    <property type="entry name" value="dinb family like domain"/>
    <property type="match status" value="1"/>
</dbReference>